<dbReference type="InterPro" id="IPR018786">
    <property type="entry name" value="Mit_KHE1"/>
</dbReference>
<accession>A0AAU7CC26</accession>
<dbReference type="AlphaFoldDB" id="A0AAU7CC26"/>
<evidence type="ECO:0000313" key="1">
    <source>
        <dbReference type="EMBL" id="XBH02507.1"/>
    </source>
</evidence>
<name>A0AAU7CC26_9BACT</name>
<reference evidence="1" key="1">
    <citation type="submission" date="2024-05" db="EMBL/GenBank/DDBJ databases">
        <title>Planctomycetes of the genus Singulisphaera possess chitinolytic capabilities.</title>
        <authorList>
            <person name="Ivanova A."/>
        </authorList>
    </citation>
    <scope>NUCLEOTIDE SEQUENCE</scope>
    <source>
        <strain evidence="1">Ch08T</strain>
    </source>
</reference>
<organism evidence="1">
    <name type="scientific">Singulisphaera sp. Ch08</name>
    <dbReference type="NCBI Taxonomy" id="3120278"/>
    <lineage>
        <taxon>Bacteria</taxon>
        <taxon>Pseudomonadati</taxon>
        <taxon>Planctomycetota</taxon>
        <taxon>Planctomycetia</taxon>
        <taxon>Isosphaerales</taxon>
        <taxon>Isosphaeraceae</taxon>
        <taxon>Singulisphaera</taxon>
    </lineage>
</organism>
<dbReference type="Pfam" id="PF10173">
    <property type="entry name" value="Mit_KHE1"/>
    <property type="match status" value="1"/>
</dbReference>
<dbReference type="RefSeq" id="WP_406695248.1">
    <property type="nucleotide sequence ID" value="NZ_CP155447.1"/>
</dbReference>
<dbReference type="PANTHER" id="PTHR28062:SF1">
    <property type="entry name" value="TRANSMEMBRANE PROTEIN"/>
    <property type="match status" value="1"/>
</dbReference>
<dbReference type="GO" id="GO:0006813">
    <property type="term" value="P:potassium ion transport"/>
    <property type="evidence" value="ECO:0007669"/>
    <property type="project" value="TreeGrafter"/>
</dbReference>
<dbReference type="GO" id="GO:1902600">
    <property type="term" value="P:proton transmembrane transport"/>
    <property type="evidence" value="ECO:0007669"/>
    <property type="project" value="TreeGrafter"/>
</dbReference>
<protein>
    <submittedName>
        <fullName evidence="1">Uncharacterized protein</fullName>
    </submittedName>
</protein>
<gene>
    <name evidence="1" type="ORF">V5E97_29855</name>
</gene>
<sequence>MKIQLHLTAEGKAVFSTEKPPGRKRRPPHQGFRGWIERKAQNLKTAWSKADRGPVGKVHAFWDYLQSRMPADESMLAHLSTASTIEIYHPAALSDEEAQALWAVYRTRCLKRHLPWLGVNVLISPISLLLAPLPGPNLIGYWFAYRAVKDARALLGLRHARDPRITTTYHLIEVRMIARPGRELTGLTETDASAIAFLVAGNRP</sequence>
<proteinExistence type="predicted"/>
<dbReference type="PANTHER" id="PTHR28062">
    <property type="entry name" value="K+-H+ EXCHANGE-LIKE PROTEIN"/>
    <property type="match status" value="1"/>
</dbReference>
<dbReference type="EMBL" id="CP155447">
    <property type="protein sequence ID" value="XBH02507.1"/>
    <property type="molecule type" value="Genomic_DNA"/>
</dbReference>